<dbReference type="InterPro" id="IPR045943">
    <property type="entry name" value="DUF6363"/>
</dbReference>
<dbReference type="CDD" id="cd07208">
    <property type="entry name" value="Pat_hypo_Ecoli_yjju_like"/>
    <property type="match status" value="1"/>
</dbReference>
<dbReference type="PANTHER" id="PTHR14226">
    <property type="entry name" value="NEUROPATHY TARGET ESTERASE/SWISS CHEESE D.MELANOGASTER"/>
    <property type="match status" value="1"/>
</dbReference>
<dbReference type="EMBL" id="CP060696">
    <property type="protein sequence ID" value="QNO18176.1"/>
    <property type="molecule type" value="Genomic_DNA"/>
</dbReference>
<dbReference type="SUPFAM" id="SSF52151">
    <property type="entry name" value="FabD/lysophospholipase-like"/>
    <property type="match status" value="1"/>
</dbReference>
<dbReference type="PANTHER" id="PTHR14226:SF25">
    <property type="entry name" value="PHOSPHOESTERASE"/>
    <property type="match status" value="1"/>
</dbReference>
<gene>
    <name evidence="6" type="ORF">H6X83_00440</name>
</gene>
<dbReference type="InterPro" id="IPR002641">
    <property type="entry name" value="PNPLA_dom"/>
</dbReference>
<dbReference type="PROSITE" id="PS51635">
    <property type="entry name" value="PNPLA"/>
    <property type="match status" value="1"/>
</dbReference>
<feature type="active site" description="Proton acceptor" evidence="4">
    <location>
        <position position="160"/>
    </location>
</feature>
<protein>
    <submittedName>
        <fullName evidence="6">Patatin family protein</fullName>
    </submittedName>
</protein>
<feature type="domain" description="PNPLA" evidence="5">
    <location>
        <begin position="4"/>
        <end position="173"/>
    </location>
</feature>
<accession>A0A7G9WHL4</accession>
<evidence type="ECO:0000256" key="3">
    <source>
        <dbReference type="ARBA" id="ARBA00023098"/>
    </source>
</evidence>
<evidence type="ECO:0000256" key="4">
    <source>
        <dbReference type="PROSITE-ProRule" id="PRU01161"/>
    </source>
</evidence>
<feature type="short sequence motif" description="GXGXXG" evidence="4">
    <location>
        <begin position="8"/>
        <end position="13"/>
    </location>
</feature>
<keyword evidence="2 4" id="KW-0442">Lipid degradation</keyword>
<dbReference type="KEGG" id="caml:H6X83_00440"/>
<dbReference type="GO" id="GO:0016042">
    <property type="term" value="P:lipid catabolic process"/>
    <property type="evidence" value="ECO:0007669"/>
    <property type="project" value="UniProtKB-UniRule"/>
</dbReference>
<feature type="short sequence motif" description="GXSXG" evidence="4">
    <location>
        <begin position="35"/>
        <end position="39"/>
    </location>
</feature>
<dbReference type="Pfam" id="PF19890">
    <property type="entry name" value="DUF6363"/>
    <property type="match status" value="1"/>
</dbReference>
<proteinExistence type="predicted"/>
<feature type="short sequence motif" description="DGA/G" evidence="4">
    <location>
        <begin position="160"/>
        <end position="162"/>
    </location>
</feature>
<organism evidence="6 7">
    <name type="scientific">Caproicibacterium amylolyticum</name>
    <dbReference type="NCBI Taxonomy" id="2766537"/>
    <lineage>
        <taxon>Bacteria</taxon>
        <taxon>Bacillati</taxon>
        <taxon>Bacillota</taxon>
        <taxon>Clostridia</taxon>
        <taxon>Eubacteriales</taxon>
        <taxon>Oscillospiraceae</taxon>
        <taxon>Caproicibacterium</taxon>
    </lineage>
</organism>
<name>A0A7G9WHL4_9FIRM</name>
<feature type="active site" description="Nucleophile" evidence="4">
    <location>
        <position position="37"/>
    </location>
</feature>
<evidence type="ECO:0000313" key="6">
    <source>
        <dbReference type="EMBL" id="QNO18176.1"/>
    </source>
</evidence>
<dbReference type="Proteomes" id="UP000516046">
    <property type="component" value="Chromosome"/>
</dbReference>
<dbReference type="InterPro" id="IPR037483">
    <property type="entry name" value="YjjU-like"/>
</dbReference>
<evidence type="ECO:0000256" key="1">
    <source>
        <dbReference type="ARBA" id="ARBA00022801"/>
    </source>
</evidence>
<keyword evidence="1 4" id="KW-0378">Hydrolase</keyword>
<dbReference type="InterPro" id="IPR050301">
    <property type="entry name" value="NTE"/>
</dbReference>
<dbReference type="GO" id="GO:0016787">
    <property type="term" value="F:hydrolase activity"/>
    <property type="evidence" value="ECO:0007669"/>
    <property type="project" value="UniProtKB-UniRule"/>
</dbReference>
<dbReference type="AlphaFoldDB" id="A0A7G9WHL4"/>
<reference evidence="6 7" key="1">
    <citation type="submission" date="2020-08" db="EMBL/GenBank/DDBJ databases">
        <authorList>
            <person name="Ren C."/>
            <person name="Gu Y."/>
            <person name="Xu Y."/>
        </authorList>
    </citation>
    <scope>NUCLEOTIDE SEQUENCE [LARGE SCALE GENOMIC DNA]</scope>
    <source>
        <strain evidence="6 7">LBM18003</strain>
    </source>
</reference>
<dbReference type="Pfam" id="PF01734">
    <property type="entry name" value="Patatin"/>
    <property type="match status" value="1"/>
</dbReference>
<evidence type="ECO:0000259" key="5">
    <source>
        <dbReference type="PROSITE" id="PS51635"/>
    </source>
</evidence>
<dbReference type="RefSeq" id="WP_212507240.1">
    <property type="nucleotide sequence ID" value="NZ_CP060696.1"/>
</dbReference>
<sequence>MIGVVDVGGGLRGIYGAGVFDFCLDNGVRFDYCIGVSAGSANVAAYLGGQKGRNYKFYEEYSFRKKYMSLHNFLRTGSYLDLDYVYGTLSNAGGENPLNYAKMRDAAAQMKVVATNALTGKAIYFDKKDIVQDDYHVFSASSCIPVVCHPYIVDGIPCYDGGIADPIPVQKALDDGCDRVVVILTKPEAMLRVPKKDALPARLLRKKYPNAAQALKMRYKTYNDEVALAQKYAHDGKVLIVAPDDCCGLDTLTKDRSCIDLMYRKGLQDGKKILGFLAFDR</sequence>
<dbReference type="Gene3D" id="3.40.1090.10">
    <property type="entry name" value="Cytosolic phospholipase A2 catalytic domain"/>
    <property type="match status" value="2"/>
</dbReference>
<dbReference type="InterPro" id="IPR016035">
    <property type="entry name" value="Acyl_Trfase/lysoPLipase"/>
</dbReference>
<keyword evidence="7" id="KW-1185">Reference proteome</keyword>
<evidence type="ECO:0000256" key="2">
    <source>
        <dbReference type="ARBA" id="ARBA00022963"/>
    </source>
</evidence>
<keyword evidence="3 4" id="KW-0443">Lipid metabolism</keyword>
<evidence type="ECO:0000313" key="7">
    <source>
        <dbReference type="Proteomes" id="UP000516046"/>
    </source>
</evidence>